<reference evidence="1" key="1">
    <citation type="submission" date="2021-04" db="EMBL/GenBank/DDBJ databases">
        <authorList>
            <person name="Tunstrom K."/>
        </authorList>
    </citation>
    <scope>NUCLEOTIDE SEQUENCE</scope>
</reference>
<dbReference type="Proteomes" id="UP000691718">
    <property type="component" value="Unassembled WGS sequence"/>
</dbReference>
<comment type="caution">
    <text evidence="1">The sequence shown here is derived from an EMBL/GenBank/DDBJ whole genome shotgun (WGS) entry which is preliminary data.</text>
</comment>
<organism evidence="1 2">
    <name type="scientific">Parnassius apollo</name>
    <name type="common">Apollo butterfly</name>
    <name type="synonym">Papilio apollo</name>
    <dbReference type="NCBI Taxonomy" id="110799"/>
    <lineage>
        <taxon>Eukaryota</taxon>
        <taxon>Metazoa</taxon>
        <taxon>Ecdysozoa</taxon>
        <taxon>Arthropoda</taxon>
        <taxon>Hexapoda</taxon>
        <taxon>Insecta</taxon>
        <taxon>Pterygota</taxon>
        <taxon>Neoptera</taxon>
        <taxon>Endopterygota</taxon>
        <taxon>Lepidoptera</taxon>
        <taxon>Glossata</taxon>
        <taxon>Ditrysia</taxon>
        <taxon>Papilionoidea</taxon>
        <taxon>Papilionidae</taxon>
        <taxon>Parnassiinae</taxon>
        <taxon>Parnassini</taxon>
        <taxon>Parnassius</taxon>
        <taxon>Parnassius</taxon>
    </lineage>
</organism>
<evidence type="ECO:0000313" key="1">
    <source>
        <dbReference type="EMBL" id="CAG5027059.1"/>
    </source>
</evidence>
<keyword evidence="2" id="KW-1185">Reference proteome</keyword>
<accession>A0A8S3XLE3</accession>
<name>A0A8S3XLE3_PARAO</name>
<dbReference type="EMBL" id="CAJQZP010001184">
    <property type="protein sequence ID" value="CAG5027059.1"/>
    <property type="molecule type" value="Genomic_DNA"/>
</dbReference>
<dbReference type="AlphaFoldDB" id="A0A8S3XLE3"/>
<protein>
    <submittedName>
        <fullName evidence="1">(apollo) hypothetical protein</fullName>
    </submittedName>
</protein>
<evidence type="ECO:0000313" key="2">
    <source>
        <dbReference type="Proteomes" id="UP000691718"/>
    </source>
</evidence>
<gene>
    <name evidence="1" type="ORF">PAPOLLO_LOCUS18744</name>
</gene>
<proteinExistence type="predicted"/>
<sequence length="114" mass="13210">MNASTIHTQAMNGSTAAVNLDVSDCEDFDEDDDDMNEFSQDHQIFVEMISRNPESEWKESDDEPLFNSISRDYQRRAIDRPLTWNRSENFNNTFDADPPLKSAHLKSTLTFKFL</sequence>